<evidence type="ECO:0000256" key="2">
    <source>
        <dbReference type="ARBA" id="ARBA00022448"/>
    </source>
</evidence>
<feature type="transmembrane region" description="Helical" evidence="7">
    <location>
        <begin position="400"/>
        <end position="419"/>
    </location>
</feature>
<dbReference type="EMBL" id="QMIG01000001">
    <property type="protein sequence ID" value="RAW18743.1"/>
    <property type="molecule type" value="Genomic_DNA"/>
</dbReference>
<feature type="domain" description="Major facilitator superfamily (MFS) profile" evidence="8">
    <location>
        <begin position="16"/>
        <end position="448"/>
    </location>
</feature>
<dbReference type="PROSITE" id="PS50850">
    <property type="entry name" value="MFS"/>
    <property type="match status" value="1"/>
</dbReference>
<feature type="transmembrane region" description="Helical" evidence="7">
    <location>
        <begin position="53"/>
        <end position="71"/>
    </location>
</feature>
<keyword evidence="3" id="KW-1003">Cell membrane</keyword>
<dbReference type="InterPro" id="IPR036259">
    <property type="entry name" value="MFS_trans_sf"/>
</dbReference>
<dbReference type="Gene3D" id="1.20.1250.20">
    <property type="entry name" value="MFS general substrate transporter like domains"/>
    <property type="match status" value="1"/>
</dbReference>
<keyword evidence="10" id="KW-1185">Reference proteome</keyword>
<feature type="transmembrane region" description="Helical" evidence="7">
    <location>
        <begin position="83"/>
        <end position="108"/>
    </location>
</feature>
<dbReference type="AlphaFoldDB" id="A0A329R2Y8"/>
<feature type="transmembrane region" description="Helical" evidence="7">
    <location>
        <begin position="300"/>
        <end position="320"/>
    </location>
</feature>
<name>A0A329R2Y8_9ACTN</name>
<proteinExistence type="predicted"/>
<keyword evidence="2" id="KW-0813">Transport</keyword>
<keyword evidence="5 7" id="KW-1133">Transmembrane helix</keyword>
<dbReference type="GO" id="GO:0022857">
    <property type="term" value="F:transmembrane transporter activity"/>
    <property type="evidence" value="ECO:0007669"/>
    <property type="project" value="InterPro"/>
</dbReference>
<comment type="caution">
    <text evidence="9">The sequence shown here is derived from an EMBL/GenBank/DDBJ whole genome shotgun (WGS) entry which is preliminary data.</text>
</comment>
<evidence type="ECO:0000256" key="3">
    <source>
        <dbReference type="ARBA" id="ARBA00022475"/>
    </source>
</evidence>
<dbReference type="Pfam" id="PF07690">
    <property type="entry name" value="MFS_1"/>
    <property type="match status" value="1"/>
</dbReference>
<evidence type="ECO:0000256" key="1">
    <source>
        <dbReference type="ARBA" id="ARBA00004651"/>
    </source>
</evidence>
<evidence type="ECO:0000256" key="5">
    <source>
        <dbReference type="ARBA" id="ARBA00022989"/>
    </source>
</evidence>
<evidence type="ECO:0000256" key="7">
    <source>
        <dbReference type="SAM" id="Phobius"/>
    </source>
</evidence>
<evidence type="ECO:0000256" key="4">
    <source>
        <dbReference type="ARBA" id="ARBA00022692"/>
    </source>
</evidence>
<evidence type="ECO:0000313" key="9">
    <source>
        <dbReference type="EMBL" id="RAW18743.1"/>
    </source>
</evidence>
<accession>A0A329R2Y8</accession>
<feature type="transmembrane region" description="Helical" evidence="7">
    <location>
        <begin position="140"/>
        <end position="158"/>
    </location>
</feature>
<evidence type="ECO:0000259" key="8">
    <source>
        <dbReference type="PROSITE" id="PS50850"/>
    </source>
</evidence>
<comment type="subcellular location">
    <subcellularLocation>
        <location evidence="1">Cell membrane</location>
        <topology evidence="1">Multi-pass membrane protein</topology>
    </subcellularLocation>
</comment>
<gene>
    <name evidence="9" type="ORF">DPM12_01340</name>
</gene>
<feature type="transmembrane region" description="Helical" evidence="7">
    <location>
        <begin position="332"/>
        <end position="351"/>
    </location>
</feature>
<keyword evidence="6 7" id="KW-0472">Membrane</keyword>
<dbReference type="PANTHER" id="PTHR42718">
    <property type="entry name" value="MAJOR FACILITATOR SUPERFAMILY MULTIDRUG TRANSPORTER MFSC"/>
    <property type="match status" value="1"/>
</dbReference>
<feature type="transmembrane region" description="Helical" evidence="7">
    <location>
        <begin position="203"/>
        <end position="223"/>
    </location>
</feature>
<dbReference type="PRINTS" id="PR01036">
    <property type="entry name" value="TCRTETB"/>
</dbReference>
<feature type="transmembrane region" description="Helical" evidence="7">
    <location>
        <begin position="114"/>
        <end position="133"/>
    </location>
</feature>
<organism evidence="9 10">
    <name type="scientific">Phytoactinopolyspora halophila</name>
    <dbReference type="NCBI Taxonomy" id="1981511"/>
    <lineage>
        <taxon>Bacteria</taxon>
        <taxon>Bacillati</taxon>
        <taxon>Actinomycetota</taxon>
        <taxon>Actinomycetes</taxon>
        <taxon>Jiangellales</taxon>
        <taxon>Jiangellaceae</taxon>
        <taxon>Phytoactinopolyspora</taxon>
    </lineage>
</organism>
<dbReference type="InterPro" id="IPR020846">
    <property type="entry name" value="MFS_dom"/>
</dbReference>
<dbReference type="GO" id="GO:0005886">
    <property type="term" value="C:plasma membrane"/>
    <property type="evidence" value="ECO:0007669"/>
    <property type="project" value="UniProtKB-SubCell"/>
</dbReference>
<dbReference type="Proteomes" id="UP000250462">
    <property type="component" value="Unassembled WGS sequence"/>
</dbReference>
<feature type="transmembrane region" description="Helical" evidence="7">
    <location>
        <begin position="425"/>
        <end position="443"/>
    </location>
</feature>
<feature type="transmembrane region" description="Helical" evidence="7">
    <location>
        <begin position="357"/>
        <end position="379"/>
    </location>
</feature>
<evidence type="ECO:0000256" key="6">
    <source>
        <dbReference type="ARBA" id="ARBA00023136"/>
    </source>
</evidence>
<protein>
    <submittedName>
        <fullName evidence="9">MFS transporter</fullName>
    </submittedName>
</protein>
<feature type="transmembrane region" description="Helical" evidence="7">
    <location>
        <begin position="14"/>
        <end position="41"/>
    </location>
</feature>
<dbReference type="InterPro" id="IPR011701">
    <property type="entry name" value="MFS"/>
</dbReference>
<dbReference type="SUPFAM" id="SSF103473">
    <property type="entry name" value="MFS general substrate transporter"/>
    <property type="match status" value="1"/>
</dbReference>
<feature type="transmembrane region" description="Helical" evidence="7">
    <location>
        <begin position="170"/>
        <end position="191"/>
    </location>
</feature>
<dbReference type="Gene3D" id="1.20.1720.10">
    <property type="entry name" value="Multidrug resistance protein D"/>
    <property type="match status" value="1"/>
</dbReference>
<evidence type="ECO:0000313" key="10">
    <source>
        <dbReference type="Proteomes" id="UP000250462"/>
    </source>
</evidence>
<sequence>MNTSGGAAAGVNRWWLVIAAGLVVFMATLDSTIVTVALPSIEDSFDTPTGSTGWVVLGYMVPLIALTIPSGRWLDTVGRRPAFILALVGFGVSSVLVAVAPSFAWLVVARVLQGGFGAVLFAIGPVVATMAVSDTARGRAMGLVSTVGPLGAVAGPALGGLLVEHLSWRWIFYVNVPIVVAVVAVAMVMMNHGGHLRWPDRTWAGEIALLGGASIVLLLAFSLGAETGFGWLALALVAVPLVMAWLRTPNSDAVVRLLRTRGVSAAHVALLTFAVASMAVLFLIPFYLQRELGVPPSQTGTTMLAMPLGTAALGLVGGWLADRYGARRTSFVGSIGMGTGLLLLAPLDAGWSTPEVAWRLAIIGIGSGLITGPLMTLAIGAAPRELLGTVSASMSTVRQLGFALGSAAAIVVWSLGGYGLSGMRAALGMAVLCALIAALALAVQGARRRSVSGAGQRRVPG</sequence>
<dbReference type="PANTHER" id="PTHR42718:SF46">
    <property type="entry name" value="BLR6921 PROTEIN"/>
    <property type="match status" value="1"/>
</dbReference>
<feature type="transmembrane region" description="Helical" evidence="7">
    <location>
        <begin position="267"/>
        <end position="288"/>
    </location>
</feature>
<feature type="transmembrane region" description="Helical" evidence="7">
    <location>
        <begin position="229"/>
        <end position="246"/>
    </location>
</feature>
<keyword evidence="4 7" id="KW-0812">Transmembrane</keyword>
<reference evidence="9 10" key="1">
    <citation type="submission" date="2018-06" db="EMBL/GenBank/DDBJ databases">
        <title>Phytoactinopolyspora halophila sp. nov., a novel halophilic actinomycete isolated from a saline soil in China.</title>
        <authorList>
            <person name="Tang S.-K."/>
        </authorList>
    </citation>
    <scope>NUCLEOTIDE SEQUENCE [LARGE SCALE GENOMIC DNA]</scope>
    <source>
        <strain evidence="9 10">YIM 96934</strain>
    </source>
</reference>